<evidence type="ECO:0000256" key="1">
    <source>
        <dbReference type="SAM" id="Phobius"/>
    </source>
</evidence>
<dbReference type="AlphaFoldDB" id="A0A502KRS6"/>
<dbReference type="Proteomes" id="UP000315303">
    <property type="component" value="Unassembled WGS sequence"/>
</dbReference>
<evidence type="ECO:0000313" key="3">
    <source>
        <dbReference type="Proteomes" id="UP000315303"/>
    </source>
</evidence>
<organism evidence="2 3">
    <name type="scientific">Litorilituus lipolyticus</name>
    <dbReference type="NCBI Taxonomy" id="2491017"/>
    <lineage>
        <taxon>Bacteria</taxon>
        <taxon>Pseudomonadati</taxon>
        <taxon>Pseudomonadota</taxon>
        <taxon>Gammaproteobacteria</taxon>
        <taxon>Alteromonadales</taxon>
        <taxon>Colwelliaceae</taxon>
        <taxon>Litorilituus</taxon>
    </lineage>
</organism>
<evidence type="ECO:0000313" key="2">
    <source>
        <dbReference type="EMBL" id="TPH14226.1"/>
    </source>
</evidence>
<reference evidence="2 3" key="1">
    <citation type="submission" date="2019-01" db="EMBL/GenBank/DDBJ databases">
        <title>Litorilituus lipolytica sp. nov., isolated from intertidal sand of the Yellow Sea in China.</title>
        <authorList>
            <person name="Liu A."/>
        </authorList>
    </citation>
    <scope>NUCLEOTIDE SEQUENCE [LARGE SCALE GENOMIC DNA]</scope>
    <source>
        <strain evidence="2 3">RZ04</strain>
    </source>
</reference>
<comment type="caution">
    <text evidence="2">The sequence shown here is derived from an EMBL/GenBank/DDBJ whole genome shotgun (WGS) entry which is preliminary data.</text>
</comment>
<dbReference type="EMBL" id="SAWY01000026">
    <property type="protein sequence ID" value="TPH14226.1"/>
    <property type="molecule type" value="Genomic_DNA"/>
</dbReference>
<protein>
    <recommendedName>
        <fullName evidence="4">Lipoprotein</fullName>
    </recommendedName>
</protein>
<evidence type="ECO:0008006" key="4">
    <source>
        <dbReference type="Google" id="ProtNLM"/>
    </source>
</evidence>
<feature type="transmembrane region" description="Helical" evidence="1">
    <location>
        <begin position="12"/>
        <end position="30"/>
    </location>
</feature>
<proteinExistence type="predicted"/>
<keyword evidence="1" id="KW-1133">Transmembrane helix</keyword>
<name>A0A502KRS6_9GAMM</name>
<dbReference type="RefSeq" id="WP_140603903.1">
    <property type="nucleotide sequence ID" value="NZ_SAWY01000026.1"/>
</dbReference>
<accession>A0A502KRS6</accession>
<sequence>MKYLQRINHIRIAIVLIIITSLSACVSQWHSEHLFDKYCNEEGRVGQFIYERVALGEEFFRPIPTDEAELLRIDYRFYINDKKLLIDKEYFQKYYTFNNRERKVLSSTGPIYSVETTVVRKSDGKVLSKAVSLINMLDKTSKHFAVEGVTCPTGRDIEGFSLFNKNHRNLIEKTFFSKI</sequence>
<keyword evidence="3" id="KW-1185">Reference proteome</keyword>
<dbReference type="PROSITE" id="PS51257">
    <property type="entry name" value="PROKAR_LIPOPROTEIN"/>
    <property type="match status" value="1"/>
</dbReference>
<gene>
    <name evidence="2" type="ORF">EPA86_11915</name>
</gene>
<keyword evidence="1" id="KW-0472">Membrane</keyword>
<dbReference type="OrthoDB" id="6265753at2"/>
<keyword evidence="1" id="KW-0812">Transmembrane</keyword>